<keyword evidence="4" id="KW-1185">Reference proteome</keyword>
<keyword evidence="3" id="KW-0808">Transferase</keyword>
<evidence type="ECO:0000313" key="3">
    <source>
        <dbReference type="EMBL" id="AKJ11335.1"/>
    </source>
</evidence>
<dbReference type="Pfam" id="PF18096">
    <property type="entry name" value="Thump_like"/>
    <property type="match status" value="1"/>
</dbReference>
<sequence>MNDLALLLTPEGRALLDEVRDTAPADELTVATRLRRDHPAELVSAALGQARLRQRAAAKFGAADAGRMFFTPNGVEQSTRASVAAYRAERFRSLGVTSVADLCCGIGGDAIAFARAGIRVLAVDRDPVTAAVARANADVLGLGELIEVREADVTAVDTGGYDAVFVDPARRGGQSGGAARSASVRGGGRATGGRIFDPEAYSPPLSWAIEAARRAPRAALKVAPGIPHEAVPGDAEAEWISDGGDVKEAVVWFGTEPGAVRATLLPGPRTLLGKGLPDPDVRPVGRYLYEPDGAVIRAHLVAEVAEQLDGGLIDPTIAYVTADEPRPTAYASAYEITDQLHFNVKKLKALLREREVGTLTVKKRGSAVEPEELRKKVKPQGPNSATVFLTRVAGAPTMLVGAPVTPQ</sequence>
<dbReference type="SUPFAM" id="SSF53335">
    <property type="entry name" value="S-adenosyl-L-methionine-dependent methyltransferases"/>
    <property type="match status" value="1"/>
</dbReference>
<dbReference type="InterPro" id="IPR041497">
    <property type="entry name" value="Thump-like"/>
</dbReference>
<dbReference type="GO" id="GO:0008168">
    <property type="term" value="F:methyltransferase activity"/>
    <property type="evidence" value="ECO:0007669"/>
    <property type="project" value="UniProtKB-KW"/>
</dbReference>
<name>A0ABN4GCG9_9ACTN</name>
<protein>
    <submittedName>
        <fullName evidence="3">Methyltransferase</fullName>
    </submittedName>
</protein>
<dbReference type="Proteomes" id="UP000035366">
    <property type="component" value="Chromosome"/>
</dbReference>
<dbReference type="RefSeq" id="WP_208899270.1">
    <property type="nucleotide sequence ID" value="NZ_CP011497.1"/>
</dbReference>
<feature type="domain" description="THUMP-like" evidence="2">
    <location>
        <begin position="332"/>
        <end position="402"/>
    </location>
</feature>
<proteinExistence type="predicted"/>
<dbReference type="Pfam" id="PF09445">
    <property type="entry name" value="Methyltransf_15"/>
    <property type="match status" value="1"/>
</dbReference>
<keyword evidence="3" id="KW-0489">Methyltransferase</keyword>
<dbReference type="InterPro" id="IPR019012">
    <property type="entry name" value="RNA_cap_Gua-N2-MeTrfase"/>
</dbReference>
<dbReference type="EMBL" id="CP011497">
    <property type="protein sequence ID" value="AKJ11335.1"/>
    <property type="molecule type" value="Genomic_DNA"/>
</dbReference>
<gene>
    <name evidence="3" type="ORF">ABB07_15250</name>
</gene>
<evidence type="ECO:0000256" key="1">
    <source>
        <dbReference type="SAM" id="MobiDB-lite"/>
    </source>
</evidence>
<evidence type="ECO:0000259" key="2">
    <source>
        <dbReference type="Pfam" id="PF18096"/>
    </source>
</evidence>
<dbReference type="Gene3D" id="3.40.50.150">
    <property type="entry name" value="Vaccinia Virus protein VP39"/>
    <property type="match status" value="1"/>
</dbReference>
<organism evidence="3 4">
    <name type="scientific">Streptomyces incarnatus</name>
    <dbReference type="NCBI Taxonomy" id="665007"/>
    <lineage>
        <taxon>Bacteria</taxon>
        <taxon>Bacillati</taxon>
        <taxon>Actinomycetota</taxon>
        <taxon>Actinomycetes</taxon>
        <taxon>Kitasatosporales</taxon>
        <taxon>Streptomycetaceae</taxon>
        <taxon>Streptomyces</taxon>
    </lineage>
</organism>
<dbReference type="InterPro" id="IPR029063">
    <property type="entry name" value="SAM-dependent_MTases_sf"/>
</dbReference>
<feature type="region of interest" description="Disordered" evidence="1">
    <location>
        <begin position="173"/>
        <end position="195"/>
    </location>
</feature>
<dbReference type="GO" id="GO:0032259">
    <property type="term" value="P:methylation"/>
    <property type="evidence" value="ECO:0007669"/>
    <property type="project" value="UniProtKB-KW"/>
</dbReference>
<dbReference type="CDD" id="cd02440">
    <property type="entry name" value="AdoMet_MTases"/>
    <property type="match status" value="1"/>
</dbReference>
<reference evidence="3 4" key="1">
    <citation type="journal article" date="2015" name="ISME J.">
        <title>Draft Genome Sequence of Streptomyces incarnatus NRRL8089, which Produces the Nucleoside Antibiotic Sinefungin.</title>
        <authorList>
            <person name="Oshima K."/>
            <person name="Hattori M."/>
            <person name="Shimizu H."/>
            <person name="Fukuda K."/>
            <person name="Nemoto M."/>
            <person name="Inagaki K."/>
            <person name="Tamura T."/>
        </authorList>
    </citation>
    <scope>NUCLEOTIDE SEQUENCE [LARGE SCALE GENOMIC DNA]</scope>
    <source>
        <strain evidence="3 4">NRRL 8089</strain>
    </source>
</reference>
<dbReference type="PANTHER" id="PTHR14741">
    <property type="entry name" value="S-ADENOSYLMETHIONINE-DEPENDENT METHYLTRANSFERASE RELATED"/>
    <property type="match status" value="1"/>
</dbReference>
<accession>A0ABN4GCG9</accession>
<dbReference type="PANTHER" id="PTHR14741:SF32">
    <property type="entry name" value="TRIMETHYLGUANOSINE SYNTHASE"/>
    <property type="match status" value="1"/>
</dbReference>
<evidence type="ECO:0000313" key="4">
    <source>
        <dbReference type="Proteomes" id="UP000035366"/>
    </source>
</evidence>